<feature type="non-terminal residue" evidence="2">
    <location>
        <position position="1"/>
    </location>
</feature>
<dbReference type="AlphaFoldDB" id="A0A9E2KIV9"/>
<sequence>PLPRPAPAAETPGPQKKKSGAGKWLFRLAALLLILALGCLAAAWYYTGGDLEALPEMLGLREFNHSGASLMQIFVPGV</sequence>
<proteinExistence type="predicted"/>
<protein>
    <submittedName>
        <fullName evidence="2">Uncharacterized protein</fullName>
    </submittedName>
</protein>
<name>A0A9E2KIV9_9FIRM</name>
<keyword evidence="1" id="KW-0812">Transmembrane</keyword>
<organism evidence="2 3">
    <name type="scientific">Candidatus Faecalibacterium intestinavium</name>
    <dbReference type="NCBI Taxonomy" id="2838580"/>
    <lineage>
        <taxon>Bacteria</taxon>
        <taxon>Bacillati</taxon>
        <taxon>Bacillota</taxon>
        <taxon>Clostridia</taxon>
        <taxon>Eubacteriales</taxon>
        <taxon>Oscillospiraceae</taxon>
        <taxon>Faecalibacterium</taxon>
    </lineage>
</organism>
<evidence type="ECO:0000313" key="3">
    <source>
        <dbReference type="Proteomes" id="UP000824178"/>
    </source>
</evidence>
<keyword evidence="1" id="KW-0472">Membrane</keyword>
<feature type="transmembrane region" description="Helical" evidence="1">
    <location>
        <begin position="24"/>
        <end position="46"/>
    </location>
</feature>
<evidence type="ECO:0000313" key="2">
    <source>
        <dbReference type="EMBL" id="MBU3818960.1"/>
    </source>
</evidence>
<keyword evidence="1" id="KW-1133">Transmembrane helix</keyword>
<evidence type="ECO:0000256" key="1">
    <source>
        <dbReference type="SAM" id="Phobius"/>
    </source>
</evidence>
<gene>
    <name evidence="2" type="ORF">H9864_01030</name>
</gene>
<accession>A0A9E2KIV9</accession>
<dbReference type="EMBL" id="JAHLFH010000013">
    <property type="protein sequence ID" value="MBU3818960.1"/>
    <property type="molecule type" value="Genomic_DNA"/>
</dbReference>
<reference evidence="2" key="1">
    <citation type="journal article" date="2021" name="PeerJ">
        <title>Extensive microbial diversity within the chicken gut microbiome revealed by metagenomics and culture.</title>
        <authorList>
            <person name="Gilroy R."/>
            <person name="Ravi A."/>
            <person name="Getino M."/>
            <person name="Pursley I."/>
            <person name="Horton D.L."/>
            <person name="Alikhan N.F."/>
            <person name="Baker D."/>
            <person name="Gharbi K."/>
            <person name="Hall N."/>
            <person name="Watson M."/>
            <person name="Adriaenssens E.M."/>
            <person name="Foster-Nyarko E."/>
            <person name="Jarju S."/>
            <person name="Secka A."/>
            <person name="Antonio M."/>
            <person name="Oren A."/>
            <person name="Chaudhuri R.R."/>
            <person name="La Ragione R."/>
            <person name="Hildebrand F."/>
            <person name="Pallen M.J."/>
        </authorList>
    </citation>
    <scope>NUCLEOTIDE SEQUENCE</scope>
    <source>
        <strain evidence="2">742</strain>
    </source>
</reference>
<dbReference type="Proteomes" id="UP000824178">
    <property type="component" value="Unassembled WGS sequence"/>
</dbReference>
<reference evidence="2" key="2">
    <citation type="submission" date="2021-04" db="EMBL/GenBank/DDBJ databases">
        <authorList>
            <person name="Gilroy R."/>
        </authorList>
    </citation>
    <scope>NUCLEOTIDE SEQUENCE</scope>
    <source>
        <strain evidence="2">742</strain>
    </source>
</reference>
<comment type="caution">
    <text evidence="2">The sequence shown here is derived from an EMBL/GenBank/DDBJ whole genome shotgun (WGS) entry which is preliminary data.</text>
</comment>